<keyword evidence="3" id="KW-1185">Reference proteome</keyword>
<keyword evidence="1" id="KW-0472">Membrane</keyword>
<dbReference type="EMBL" id="FN668639">
    <property type="protein sequence ID" value="CBK20359.2"/>
    <property type="molecule type" value="Genomic_DNA"/>
</dbReference>
<keyword evidence="1" id="KW-0812">Transmembrane</keyword>
<evidence type="ECO:0000256" key="1">
    <source>
        <dbReference type="SAM" id="Phobius"/>
    </source>
</evidence>
<feature type="transmembrane region" description="Helical" evidence="1">
    <location>
        <begin position="37"/>
        <end position="55"/>
    </location>
</feature>
<keyword evidence="1" id="KW-1133">Transmembrane helix</keyword>
<gene>
    <name evidence="2" type="ORF">GSBLH_T00000707001</name>
</gene>
<dbReference type="RefSeq" id="XP_012894407.1">
    <property type="nucleotide sequence ID" value="XM_013038953.1"/>
</dbReference>
<dbReference type="InParanoid" id="D8LXQ4"/>
<sequence>MLLPCKVKSVKNTPSRPVVPYAKYRVVKNSRKTTRSFFAVMNVVIDSVFCIAFYHNNTSI</sequence>
<name>D8LXQ4_BLAHO</name>
<accession>D8LXQ4</accession>
<dbReference type="AlphaFoldDB" id="D8LXQ4"/>
<dbReference type="GeneID" id="24918002"/>
<organism evidence="2">
    <name type="scientific">Blastocystis hominis</name>
    <dbReference type="NCBI Taxonomy" id="12968"/>
    <lineage>
        <taxon>Eukaryota</taxon>
        <taxon>Sar</taxon>
        <taxon>Stramenopiles</taxon>
        <taxon>Bigyra</taxon>
        <taxon>Opalozoa</taxon>
        <taxon>Opalinata</taxon>
        <taxon>Blastocystidae</taxon>
        <taxon>Blastocystis</taxon>
    </lineage>
</organism>
<evidence type="ECO:0000313" key="2">
    <source>
        <dbReference type="EMBL" id="CBK20359.2"/>
    </source>
</evidence>
<evidence type="ECO:0000313" key="3">
    <source>
        <dbReference type="Proteomes" id="UP000008312"/>
    </source>
</evidence>
<protein>
    <submittedName>
        <fullName evidence="2">Uncharacterized protein</fullName>
    </submittedName>
</protein>
<proteinExistence type="predicted"/>
<reference evidence="2" key="1">
    <citation type="submission" date="2010-02" db="EMBL/GenBank/DDBJ databases">
        <title>Sequencing and annotation of the Blastocystis hominis genome.</title>
        <authorList>
            <person name="Wincker P."/>
        </authorList>
    </citation>
    <scope>NUCLEOTIDE SEQUENCE</scope>
    <source>
        <strain evidence="2">Singapore isolate B</strain>
    </source>
</reference>
<dbReference type="Proteomes" id="UP000008312">
    <property type="component" value="Unassembled WGS sequence"/>
</dbReference>